<dbReference type="InterPro" id="IPR051126">
    <property type="entry name" value="Thiosulfate_sulfurtransferase"/>
</dbReference>
<feature type="domain" description="Rhodanese" evidence="4">
    <location>
        <begin position="42"/>
        <end position="132"/>
    </location>
</feature>
<evidence type="ECO:0000256" key="3">
    <source>
        <dbReference type="RuleBase" id="RU000507"/>
    </source>
</evidence>
<organism evidence="5 6">
    <name type="scientific">Streptomyces showdoensis</name>
    <dbReference type="NCBI Taxonomy" id="68268"/>
    <lineage>
        <taxon>Bacteria</taxon>
        <taxon>Bacillati</taxon>
        <taxon>Actinomycetota</taxon>
        <taxon>Actinomycetes</taxon>
        <taxon>Kitasatosporales</taxon>
        <taxon>Streptomycetaceae</taxon>
        <taxon>Streptomyces</taxon>
    </lineage>
</organism>
<dbReference type="AlphaFoldDB" id="A0A2P2GCZ4"/>
<dbReference type="SUPFAM" id="SSF52821">
    <property type="entry name" value="Rhodanese/Cell cycle control phosphatase"/>
    <property type="match status" value="2"/>
</dbReference>
<protein>
    <recommendedName>
        <fullName evidence="3">Sulfurtransferase</fullName>
    </recommendedName>
</protein>
<dbReference type="PROSITE" id="PS00683">
    <property type="entry name" value="RHODANESE_2"/>
    <property type="match status" value="1"/>
</dbReference>
<evidence type="ECO:0000313" key="6">
    <source>
        <dbReference type="Proteomes" id="UP000265325"/>
    </source>
</evidence>
<dbReference type="InterPro" id="IPR001763">
    <property type="entry name" value="Rhodanese-like_dom"/>
</dbReference>
<dbReference type="EMBL" id="LAQS01000097">
    <property type="protein sequence ID" value="KKZ69362.1"/>
    <property type="molecule type" value="Genomic_DNA"/>
</dbReference>
<dbReference type="SMART" id="SM00450">
    <property type="entry name" value="RHOD"/>
    <property type="match status" value="2"/>
</dbReference>
<dbReference type="OrthoDB" id="9781034at2"/>
<dbReference type="PROSITE" id="PS50206">
    <property type="entry name" value="RHODANESE_3"/>
    <property type="match status" value="2"/>
</dbReference>
<keyword evidence="3" id="KW-0808">Transferase</keyword>
<dbReference type="CDD" id="cd01449">
    <property type="entry name" value="TST_Repeat_2"/>
    <property type="match status" value="1"/>
</dbReference>
<evidence type="ECO:0000259" key="4">
    <source>
        <dbReference type="PROSITE" id="PS50206"/>
    </source>
</evidence>
<dbReference type="Gene3D" id="3.40.250.10">
    <property type="entry name" value="Rhodanese-like domain"/>
    <property type="match status" value="2"/>
</dbReference>
<dbReference type="RefSeq" id="WP_046912120.1">
    <property type="nucleotide sequence ID" value="NZ_BAAAXG010000012.1"/>
</dbReference>
<accession>A0A2P2GCZ4</accession>
<gene>
    <name evidence="5" type="ORF">VO63_34605</name>
</gene>
<dbReference type="InterPro" id="IPR001307">
    <property type="entry name" value="Thiosulphate_STrfase_CS"/>
</dbReference>
<feature type="domain" description="Rhodanese" evidence="4">
    <location>
        <begin position="162"/>
        <end position="280"/>
    </location>
</feature>
<dbReference type="GO" id="GO:0004792">
    <property type="term" value="F:thiosulfate-cyanide sulfurtransferase activity"/>
    <property type="evidence" value="ECO:0007669"/>
    <property type="project" value="UniProtKB-EC"/>
</dbReference>
<reference evidence="5 6" key="1">
    <citation type="submission" date="2015-05" db="EMBL/GenBank/DDBJ databases">
        <title>Draft Genome assembly of Streptomyces showdoensis.</title>
        <authorList>
            <person name="Thapa K.K."/>
            <person name="Metsa-Ketela M."/>
        </authorList>
    </citation>
    <scope>NUCLEOTIDE SEQUENCE [LARGE SCALE GENOMIC DNA]</scope>
    <source>
        <strain evidence="5 6">ATCC 15227</strain>
    </source>
</reference>
<evidence type="ECO:0000256" key="2">
    <source>
        <dbReference type="ARBA" id="ARBA00047549"/>
    </source>
</evidence>
<sequence length="307" mass="33606">MTRDTLLVSTEALQDHLRQPAGTVPGLVLVEITDGGNDGGGREGRIPGAVRLDWTGDLQDPVRRDVIGPEAFAELLGRHGIGADDTVVFYSGNNNWWAAAGYWQFRLYGHRELRILDGGRARWEAIGGALTREAPERPATRYPVPAGADESIRARREDVLDHIGRRTLLDVRSLEEYLGQSNTPPGVPEDVGVRCGHALSAEHLPWHTAIHPDGTFRDDEELRAAYGALPADRATVVYCRVGWRSAHSWFVLHELLGLSDVRNYDGAWREFGSLIGAPIVNGPQPWGPDGIPSIVAQRAPSEVTARA</sequence>
<dbReference type="PANTHER" id="PTHR43855">
    <property type="entry name" value="THIOSULFATE SULFURTRANSFERASE"/>
    <property type="match status" value="1"/>
</dbReference>
<proteinExistence type="predicted"/>
<dbReference type="PANTHER" id="PTHR43855:SF1">
    <property type="entry name" value="THIOSULFATE SULFURTRANSFERASE"/>
    <property type="match status" value="1"/>
</dbReference>
<evidence type="ECO:0000256" key="1">
    <source>
        <dbReference type="ARBA" id="ARBA00022737"/>
    </source>
</evidence>
<dbReference type="InterPro" id="IPR036873">
    <property type="entry name" value="Rhodanese-like_dom_sf"/>
</dbReference>
<keyword evidence="1" id="KW-0677">Repeat</keyword>
<name>A0A2P2GCZ4_STREW</name>
<comment type="caution">
    <text evidence="5">The sequence shown here is derived from an EMBL/GenBank/DDBJ whole genome shotgun (WGS) entry which is preliminary data.</text>
</comment>
<keyword evidence="6" id="KW-1185">Reference proteome</keyword>
<dbReference type="Pfam" id="PF00581">
    <property type="entry name" value="Rhodanese"/>
    <property type="match status" value="2"/>
</dbReference>
<dbReference type="Proteomes" id="UP000265325">
    <property type="component" value="Unassembled WGS sequence"/>
</dbReference>
<dbReference type="CDD" id="cd01448">
    <property type="entry name" value="TST_Repeat_1"/>
    <property type="match status" value="1"/>
</dbReference>
<comment type="catalytic activity">
    <reaction evidence="2">
        <text>thiosulfate + hydrogen cyanide = thiocyanate + sulfite + 2 H(+)</text>
        <dbReference type="Rhea" id="RHEA:16881"/>
        <dbReference type="ChEBI" id="CHEBI:15378"/>
        <dbReference type="ChEBI" id="CHEBI:17359"/>
        <dbReference type="ChEBI" id="CHEBI:18022"/>
        <dbReference type="ChEBI" id="CHEBI:18407"/>
        <dbReference type="ChEBI" id="CHEBI:33542"/>
        <dbReference type="EC" id="2.8.1.1"/>
    </reaction>
</comment>
<evidence type="ECO:0000313" key="5">
    <source>
        <dbReference type="EMBL" id="KKZ69362.1"/>
    </source>
</evidence>